<dbReference type="InterPro" id="IPR018669">
    <property type="entry name" value="Toxin_HigB"/>
</dbReference>
<dbReference type="GO" id="GO:0003723">
    <property type="term" value="F:RNA binding"/>
    <property type="evidence" value="ECO:0007669"/>
    <property type="project" value="InterPro"/>
</dbReference>
<evidence type="ECO:0000313" key="1">
    <source>
        <dbReference type="EMBL" id="RKG29530.1"/>
    </source>
</evidence>
<dbReference type="RefSeq" id="WP_117007098.1">
    <property type="nucleotide sequence ID" value="NZ_RAXV01000039.1"/>
</dbReference>
<accession>A0A3A8EFC2</accession>
<comment type="caution">
    <text evidence="1">The sequence shown here is derived from an EMBL/GenBank/DDBJ whole genome shotgun (WGS) entry which is preliminary data.</text>
</comment>
<gene>
    <name evidence="1" type="ORF">D7V32_14745</name>
</gene>
<dbReference type="EMBL" id="RAXV01000039">
    <property type="protein sequence ID" value="RKG29530.1"/>
    <property type="molecule type" value="Genomic_DNA"/>
</dbReference>
<evidence type="ECO:0000313" key="2">
    <source>
        <dbReference type="Proteomes" id="UP000282388"/>
    </source>
</evidence>
<keyword evidence="2" id="KW-1185">Reference proteome</keyword>
<reference evidence="1 2" key="1">
    <citation type="submission" date="2018-09" db="EMBL/GenBank/DDBJ databases">
        <title>The draft genome of Acinetobacter spp. strains.</title>
        <authorList>
            <person name="Qin J."/>
            <person name="Feng Y."/>
            <person name="Zong Z."/>
        </authorList>
    </citation>
    <scope>NUCLEOTIDE SEQUENCE [LARGE SCALE GENOMIC DNA]</scope>
    <source>
        <strain evidence="1 2">WCHAc060012</strain>
    </source>
</reference>
<dbReference type="GO" id="GO:0110001">
    <property type="term" value="C:toxin-antitoxin complex"/>
    <property type="evidence" value="ECO:0007669"/>
    <property type="project" value="InterPro"/>
</dbReference>
<proteinExistence type="predicted"/>
<dbReference type="Proteomes" id="UP000282388">
    <property type="component" value="Unassembled WGS sequence"/>
</dbReference>
<organism evidence="1 2">
    <name type="scientific">Acinetobacter tianfuensis</name>
    <dbReference type="NCBI Taxonomy" id="2419603"/>
    <lineage>
        <taxon>Bacteria</taxon>
        <taxon>Pseudomonadati</taxon>
        <taxon>Pseudomonadota</taxon>
        <taxon>Gammaproteobacteria</taxon>
        <taxon>Moraxellales</taxon>
        <taxon>Moraxellaceae</taxon>
        <taxon>Acinetobacter</taxon>
    </lineage>
</organism>
<dbReference type="Pfam" id="PF09907">
    <property type="entry name" value="HigB_toxin"/>
    <property type="match status" value="1"/>
</dbReference>
<dbReference type="AlphaFoldDB" id="A0A3A8EFC2"/>
<sequence length="96" mass="11238">MHVITHARIIEAKNKWPQAETALDGWYRIMKANDPKDFAEMKLLFPAVDKVGKLHVFDIGGNKIRLIAVVMYQAKRVYIRYVLSHKEYDKGHWKEG</sequence>
<protein>
    <submittedName>
        <fullName evidence="1">Type II toxin-antitoxin system HigB family toxin</fullName>
    </submittedName>
</protein>
<dbReference type="GO" id="GO:0004519">
    <property type="term" value="F:endonuclease activity"/>
    <property type="evidence" value="ECO:0007669"/>
    <property type="project" value="InterPro"/>
</dbReference>
<dbReference type="OrthoDB" id="9799912at2"/>
<name>A0A3A8EFC2_9GAMM</name>